<dbReference type="Pfam" id="PF01053">
    <property type="entry name" value="Cys_Met_Meta_PP"/>
    <property type="match status" value="1"/>
</dbReference>
<sequence length="481" mass="52472">MYLFSFIHFLQLSLYLIITCILLSFQSLTLMADTGNQGLVYLPNKKRSVPEDLVSDNTDAKKLILSSLPFSGGLVDPAASLASLRHEFGEHGGVNMSIEASATFTVLEPETTRRIFTGELGPDRDYFLYSRHFNPTVLHLGRKMAALEGTEAAYCTASGLSAISSVILQLVNSGGHVVAASALYGGTHTLLAHFLPRVSNITTTFVDIMDLEKVEEAIVEGKTSVLFFETISNPSLRVANIPELSRVGHSKGVTVVVDNTFAPMVVSPARLGADVVVHSVSKFISGGADIIAGAVCGSESLLNSMMDLHNGTLMILGPTMNPKVAFELSERIPHLSLRMKEHSNRALFYATRLEKLGIKVIYPGLQSHPQHEILKSIANKDYGFGGLLCIDMETEEKANKFMSYLQNYSQFGFMAVSLGYYETLLSCSGSSTSSELSEEEKNLAGISPGLIRVSVGYVGTLEQKWNQIEKALARFYEDFKN</sequence>
<dbReference type="EMBL" id="WOCE01000024">
    <property type="protein sequence ID" value="KAE9586513.1"/>
    <property type="molecule type" value="Genomic_DNA"/>
</dbReference>
<dbReference type="AlphaFoldDB" id="A0A6A4N1I3"/>
<keyword evidence="7" id="KW-1185">Reference proteome</keyword>
<evidence type="ECO:0000256" key="1">
    <source>
        <dbReference type="ARBA" id="ARBA00001933"/>
    </source>
</evidence>
<evidence type="ECO:0000256" key="3">
    <source>
        <dbReference type="ARBA" id="ARBA00022898"/>
    </source>
</evidence>
<accession>A0A6A4N1I3</accession>
<keyword evidence="6" id="KW-0456">Lyase</keyword>
<gene>
    <name evidence="6" type="ORF">Lalb_Chr24g0402781</name>
</gene>
<name>A0A6A4N1I3_LUPAL</name>
<dbReference type="PIRSF" id="PIRSF001434">
    <property type="entry name" value="CGS"/>
    <property type="match status" value="1"/>
</dbReference>
<reference evidence="7" key="1">
    <citation type="journal article" date="2020" name="Nat. Commun.">
        <title>Genome sequence of the cluster root forming white lupin.</title>
        <authorList>
            <person name="Hufnagel B."/>
            <person name="Marques A."/>
            <person name="Soriano A."/>
            <person name="Marques L."/>
            <person name="Divol F."/>
            <person name="Doumas P."/>
            <person name="Sallet E."/>
            <person name="Mancinotti D."/>
            <person name="Carrere S."/>
            <person name="Marande W."/>
            <person name="Arribat S."/>
            <person name="Keller J."/>
            <person name="Huneau C."/>
            <person name="Blein T."/>
            <person name="Aime D."/>
            <person name="Laguerre M."/>
            <person name="Taylor J."/>
            <person name="Schubert V."/>
            <person name="Nelson M."/>
            <person name="Geu-Flores F."/>
            <person name="Crespi M."/>
            <person name="Gallardo-Guerrero K."/>
            <person name="Delaux P.-M."/>
            <person name="Salse J."/>
            <person name="Berges H."/>
            <person name="Guyot R."/>
            <person name="Gouzy J."/>
            <person name="Peret B."/>
        </authorList>
    </citation>
    <scope>NUCLEOTIDE SEQUENCE [LARGE SCALE GENOMIC DNA]</scope>
    <source>
        <strain evidence="7">cv. Amiga</strain>
    </source>
</reference>
<dbReference type="GO" id="GO:0019346">
    <property type="term" value="P:transsulfuration"/>
    <property type="evidence" value="ECO:0007669"/>
    <property type="project" value="InterPro"/>
</dbReference>
<dbReference type="FunFam" id="3.40.640.10:FF:000046">
    <property type="entry name" value="Cystathionine gamma-lyase"/>
    <property type="match status" value="1"/>
</dbReference>
<dbReference type="PANTHER" id="PTHR11808">
    <property type="entry name" value="TRANS-SULFURATION ENZYME FAMILY MEMBER"/>
    <property type="match status" value="1"/>
</dbReference>
<dbReference type="GO" id="GO:0016846">
    <property type="term" value="F:carbon-sulfur lyase activity"/>
    <property type="evidence" value="ECO:0007669"/>
    <property type="project" value="TreeGrafter"/>
</dbReference>
<evidence type="ECO:0000256" key="4">
    <source>
        <dbReference type="PIRSR" id="PIRSR001434-2"/>
    </source>
</evidence>
<comment type="similarity">
    <text evidence="2 5">Belongs to the trans-sulfuration enzymes family.</text>
</comment>
<dbReference type="SUPFAM" id="SSF53383">
    <property type="entry name" value="PLP-dependent transferases"/>
    <property type="match status" value="1"/>
</dbReference>
<evidence type="ECO:0000256" key="5">
    <source>
        <dbReference type="RuleBase" id="RU362118"/>
    </source>
</evidence>
<proteinExistence type="inferred from homology"/>
<protein>
    <submittedName>
        <fullName evidence="6">Putative methionine gamma-lyase</fullName>
    </submittedName>
</protein>
<dbReference type="OrthoDB" id="3512640at2759"/>
<dbReference type="FunFam" id="3.90.1150.10:FF:000087">
    <property type="entry name" value="Putative methionine gamma-lyase"/>
    <property type="match status" value="1"/>
</dbReference>
<dbReference type="InterPro" id="IPR015422">
    <property type="entry name" value="PyrdxlP-dep_Trfase_small"/>
</dbReference>
<dbReference type="PANTHER" id="PTHR11808:SF80">
    <property type="entry name" value="CYSTATHIONINE GAMMA-LYASE"/>
    <property type="match status" value="1"/>
</dbReference>
<evidence type="ECO:0000256" key="2">
    <source>
        <dbReference type="ARBA" id="ARBA00009077"/>
    </source>
</evidence>
<dbReference type="InterPro" id="IPR000277">
    <property type="entry name" value="Cys/Met-Metab_PyrdxlP-dep_enz"/>
</dbReference>
<comment type="cofactor">
    <cofactor evidence="1 5">
        <name>pyridoxal 5'-phosphate</name>
        <dbReference type="ChEBI" id="CHEBI:597326"/>
    </cofactor>
</comment>
<evidence type="ECO:0000313" key="6">
    <source>
        <dbReference type="EMBL" id="KAE9586513.1"/>
    </source>
</evidence>
<dbReference type="Gene3D" id="3.90.1150.10">
    <property type="entry name" value="Aspartate Aminotransferase, domain 1"/>
    <property type="match status" value="1"/>
</dbReference>
<dbReference type="Proteomes" id="UP000447434">
    <property type="component" value="Chromosome 24"/>
</dbReference>
<dbReference type="InterPro" id="IPR015424">
    <property type="entry name" value="PyrdxlP-dep_Trfase"/>
</dbReference>
<evidence type="ECO:0000313" key="7">
    <source>
        <dbReference type="Proteomes" id="UP000447434"/>
    </source>
</evidence>
<dbReference type="GO" id="GO:0030170">
    <property type="term" value="F:pyridoxal phosphate binding"/>
    <property type="evidence" value="ECO:0007669"/>
    <property type="project" value="InterPro"/>
</dbReference>
<dbReference type="InterPro" id="IPR015421">
    <property type="entry name" value="PyrdxlP-dep_Trfase_major"/>
</dbReference>
<comment type="caution">
    <text evidence="6">The sequence shown here is derived from an EMBL/GenBank/DDBJ whole genome shotgun (WGS) entry which is preliminary data.</text>
</comment>
<dbReference type="GO" id="GO:0005737">
    <property type="term" value="C:cytoplasm"/>
    <property type="evidence" value="ECO:0007669"/>
    <property type="project" value="TreeGrafter"/>
</dbReference>
<organism evidence="6 7">
    <name type="scientific">Lupinus albus</name>
    <name type="common">White lupine</name>
    <name type="synonym">Lupinus termis</name>
    <dbReference type="NCBI Taxonomy" id="3870"/>
    <lineage>
        <taxon>Eukaryota</taxon>
        <taxon>Viridiplantae</taxon>
        <taxon>Streptophyta</taxon>
        <taxon>Embryophyta</taxon>
        <taxon>Tracheophyta</taxon>
        <taxon>Spermatophyta</taxon>
        <taxon>Magnoliopsida</taxon>
        <taxon>eudicotyledons</taxon>
        <taxon>Gunneridae</taxon>
        <taxon>Pentapetalae</taxon>
        <taxon>rosids</taxon>
        <taxon>fabids</taxon>
        <taxon>Fabales</taxon>
        <taxon>Fabaceae</taxon>
        <taxon>Papilionoideae</taxon>
        <taxon>50 kb inversion clade</taxon>
        <taxon>genistoids sensu lato</taxon>
        <taxon>core genistoids</taxon>
        <taxon>Genisteae</taxon>
        <taxon>Lupinus</taxon>
    </lineage>
</organism>
<dbReference type="Gene3D" id="3.40.640.10">
    <property type="entry name" value="Type I PLP-dependent aspartate aminotransferase-like (Major domain)"/>
    <property type="match status" value="1"/>
</dbReference>
<feature type="modified residue" description="N6-(pyridoxal phosphate)lysine" evidence="4">
    <location>
        <position position="282"/>
    </location>
</feature>
<keyword evidence="3 4" id="KW-0663">Pyridoxal phosphate</keyword>